<feature type="non-terminal residue" evidence="2">
    <location>
        <position position="329"/>
    </location>
</feature>
<feature type="non-terminal residue" evidence="2">
    <location>
        <position position="1"/>
    </location>
</feature>
<protein>
    <submittedName>
        <fullName evidence="2">Uncharacterized protein</fullName>
    </submittedName>
</protein>
<sequence>AAPLRHNEPLALVVLGPRDPQRTGRGRKGPVARRTPLFNRPQPAHHDAAIYRLGRAEVQCARNAMEAELDPALQISWVRGVIWDDEATAETDGAPADPFAQQFAGGAPIKGQRKPVSGDGPAQQRAMQRRHQASADPRKVALDAELQQGFDSLREQLSPRGALAETCKSPCSPGQAQLGKRSLSATLGIEPARVRDVFGASGQRGATIDIPLDRGIPPPDTASKCDVIWHPDPWSDFATAYADSVKLKSEVAEAVSLAIRGSAAALATAKCRIAGLGAAVATRGQIPNVIATARWVTEVRHAGRGETAAGNFALPKADAAPPATTLKAK</sequence>
<evidence type="ECO:0000313" key="2">
    <source>
        <dbReference type="EMBL" id="CAK0864504.1"/>
    </source>
</evidence>
<feature type="region of interest" description="Disordered" evidence="1">
    <location>
        <begin position="90"/>
        <end position="138"/>
    </location>
</feature>
<keyword evidence="3" id="KW-1185">Reference proteome</keyword>
<evidence type="ECO:0000256" key="1">
    <source>
        <dbReference type="SAM" id="MobiDB-lite"/>
    </source>
</evidence>
<dbReference type="EMBL" id="CAUYUJ010016372">
    <property type="protein sequence ID" value="CAK0864504.1"/>
    <property type="molecule type" value="Genomic_DNA"/>
</dbReference>
<organism evidence="2 3">
    <name type="scientific">Prorocentrum cordatum</name>
    <dbReference type="NCBI Taxonomy" id="2364126"/>
    <lineage>
        <taxon>Eukaryota</taxon>
        <taxon>Sar</taxon>
        <taxon>Alveolata</taxon>
        <taxon>Dinophyceae</taxon>
        <taxon>Prorocentrales</taxon>
        <taxon>Prorocentraceae</taxon>
        <taxon>Prorocentrum</taxon>
    </lineage>
</organism>
<reference evidence="2" key="1">
    <citation type="submission" date="2023-10" db="EMBL/GenBank/DDBJ databases">
        <authorList>
            <person name="Chen Y."/>
            <person name="Shah S."/>
            <person name="Dougan E. K."/>
            <person name="Thang M."/>
            <person name="Chan C."/>
        </authorList>
    </citation>
    <scope>NUCLEOTIDE SEQUENCE [LARGE SCALE GENOMIC DNA]</scope>
</reference>
<dbReference type="Proteomes" id="UP001189429">
    <property type="component" value="Unassembled WGS sequence"/>
</dbReference>
<comment type="caution">
    <text evidence="2">The sequence shown here is derived from an EMBL/GenBank/DDBJ whole genome shotgun (WGS) entry which is preliminary data.</text>
</comment>
<proteinExistence type="predicted"/>
<feature type="region of interest" description="Disordered" evidence="1">
    <location>
        <begin position="17"/>
        <end position="42"/>
    </location>
</feature>
<evidence type="ECO:0000313" key="3">
    <source>
        <dbReference type="Proteomes" id="UP001189429"/>
    </source>
</evidence>
<name>A0ABN9UWI5_9DINO</name>
<gene>
    <name evidence="2" type="ORF">PCOR1329_LOCUS52381</name>
</gene>
<accession>A0ABN9UWI5</accession>